<dbReference type="AlphaFoldDB" id="A0A7K1GIJ3"/>
<evidence type="ECO:0000256" key="3">
    <source>
        <dbReference type="ARBA" id="ARBA00022475"/>
    </source>
</evidence>
<comment type="subcellular location">
    <subcellularLocation>
        <location evidence="1">Cell membrane</location>
        <topology evidence="1">Multi-pass membrane protein</topology>
    </subcellularLocation>
</comment>
<feature type="domain" description="MacB-like periplasmic core" evidence="9">
    <location>
        <begin position="25"/>
        <end position="245"/>
    </location>
</feature>
<organism evidence="10 11">
    <name type="scientific">Myroides pelagicus</name>
    <dbReference type="NCBI Taxonomy" id="270914"/>
    <lineage>
        <taxon>Bacteria</taxon>
        <taxon>Pseudomonadati</taxon>
        <taxon>Bacteroidota</taxon>
        <taxon>Flavobacteriia</taxon>
        <taxon>Flavobacteriales</taxon>
        <taxon>Flavobacteriaceae</taxon>
        <taxon>Myroides</taxon>
    </lineage>
</organism>
<protein>
    <submittedName>
        <fullName evidence="10">FtsX-like permease family protein</fullName>
    </submittedName>
</protein>
<evidence type="ECO:0000313" key="10">
    <source>
        <dbReference type="EMBL" id="MTH28580.1"/>
    </source>
</evidence>
<keyword evidence="6 7" id="KW-0472">Membrane</keyword>
<dbReference type="Pfam" id="PF12704">
    <property type="entry name" value="MacB_PCD"/>
    <property type="match status" value="1"/>
</dbReference>
<gene>
    <name evidence="10" type="ORF">GJV77_01400</name>
</gene>
<dbReference type="GO" id="GO:0098797">
    <property type="term" value="C:plasma membrane protein complex"/>
    <property type="evidence" value="ECO:0007669"/>
    <property type="project" value="TreeGrafter"/>
</dbReference>
<evidence type="ECO:0000256" key="2">
    <source>
        <dbReference type="ARBA" id="ARBA00005236"/>
    </source>
</evidence>
<dbReference type="InterPro" id="IPR025857">
    <property type="entry name" value="MacB_PCD"/>
</dbReference>
<dbReference type="Proteomes" id="UP000488936">
    <property type="component" value="Unassembled WGS sequence"/>
</dbReference>
<evidence type="ECO:0000256" key="4">
    <source>
        <dbReference type="ARBA" id="ARBA00022692"/>
    </source>
</evidence>
<evidence type="ECO:0000259" key="9">
    <source>
        <dbReference type="Pfam" id="PF12704"/>
    </source>
</evidence>
<sequence length="404" mass="45684">MNFSYYIAKRYAFSKSKNKAINIITAIASAGIIVSAIAMFVVLSVFSGLRTYSLSFVNDLDPDLKVYPEEGKSFFVGDNQVQQLWESGLFEGVSRVIEDRVLINYKEKQTVVYIKGVDSDFTYVSDYDEKVEYGNWLEYDTKECVVGLGVARLLSLGLYDNENSFEAIAIKPGKGVIDNPESGFLRKNFFPVGVYYVSNDELDDKYIFAEIDEVRQLLSLSDRHISSLELKLTQGVSEREAKKLLGQVFGTSVLVKNKIQLNDALYRMLNTENFVVYLIFVLVVIMALFTLVGALIMIILEKQANIRTLFNLGVEQKSLKRVFLYQGLIITIVGSVMGIFLGVLLVLLQEKFSLLMIREGLAYPVEFDFYNVVIVFLSITVLGYVASYIASTRVNRNYLDLPKE</sequence>
<comment type="similarity">
    <text evidence="2">Belongs to the ABC-4 integral membrane protein family. LolC/E subfamily.</text>
</comment>
<dbReference type="Pfam" id="PF02687">
    <property type="entry name" value="FtsX"/>
    <property type="match status" value="1"/>
</dbReference>
<evidence type="ECO:0000256" key="1">
    <source>
        <dbReference type="ARBA" id="ARBA00004651"/>
    </source>
</evidence>
<reference evidence="10 11" key="1">
    <citation type="journal article" date="2006" name="Int. J. Syst. Evol. Microbiol.">
        <title>Myroides pelagicus sp. nov., isolated from seawater in Thailand.</title>
        <authorList>
            <person name="Yoon J."/>
            <person name="Maneerat S."/>
            <person name="Kawai F."/>
            <person name="Yokota A."/>
        </authorList>
    </citation>
    <scope>NUCLEOTIDE SEQUENCE [LARGE SCALE GENOMIC DNA]</scope>
    <source>
        <strain evidence="10 11">SM1T</strain>
    </source>
</reference>
<keyword evidence="11" id="KW-1185">Reference proteome</keyword>
<evidence type="ECO:0000256" key="5">
    <source>
        <dbReference type="ARBA" id="ARBA00022989"/>
    </source>
</evidence>
<name>A0A7K1GIJ3_9FLAO</name>
<keyword evidence="3" id="KW-1003">Cell membrane</keyword>
<feature type="transmembrane region" description="Helical" evidence="7">
    <location>
        <begin position="21"/>
        <end position="46"/>
    </location>
</feature>
<evidence type="ECO:0000313" key="11">
    <source>
        <dbReference type="Proteomes" id="UP000488936"/>
    </source>
</evidence>
<dbReference type="GO" id="GO:0044874">
    <property type="term" value="P:lipoprotein localization to outer membrane"/>
    <property type="evidence" value="ECO:0007669"/>
    <property type="project" value="TreeGrafter"/>
</dbReference>
<feature type="transmembrane region" description="Helical" evidence="7">
    <location>
        <begin position="322"/>
        <end position="349"/>
    </location>
</feature>
<evidence type="ECO:0000259" key="8">
    <source>
        <dbReference type="Pfam" id="PF02687"/>
    </source>
</evidence>
<evidence type="ECO:0000256" key="7">
    <source>
        <dbReference type="SAM" id="Phobius"/>
    </source>
</evidence>
<feature type="transmembrane region" description="Helical" evidence="7">
    <location>
        <begin position="369"/>
        <end position="390"/>
    </location>
</feature>
<comment type="caution">
    <text evidence="10">The sequence shown here is derived from an EMBL/GenBank/DDBJ whole genome shotgun (WGS) entry which is preliminary data.</text>
</comment>
<dbReference type="InterPro" id="IPR003838">
    <property type="entry name" value="ABC3_permease_C"/>
</dbReference>
<dbReference type="EMBL" id="WMJY01000002">
    <property type="protein sequence ID" value="MTH28580.1"/>
    <property type="molecule type" value="Genomic_DNA"/>
</dbReference>
<dbReference type="PANTHER" id="PTHR30489:SF0">
    <property type="entry name" value="LIPOPROTEIN-RELEASING SYSTEM TRANSMEMBRANE PROTEIN LOLE"/>
    <property type="match status" value="1"/>
</dbReference>
<dbReference type="PANTHER" id="PTHR30489">
    <property type="entry name" value="LIPOPROTEIN-RELEASING SYSTEM TRANSMEMBRANE PROTEIN LOLE"/>
    <property type="match status" value="1"/>
</dbReference>
<evidence type="ECO:0000256" key="6">
    <source>
        <dbReference type="ARBA" id="ARBA00023136"/>
    </source>
</evidence>
<dbReference type="InterPro" id="IPR051447">
    <property type="entry name" value="Lipoprotein-release_system"/>
</dbReference>
<accession>A0A7K1GIJ3</accession>
<proteinExistence type="inferred from homology"/>
<keyword evidence="4 7" id="KW-0812">Transmembrane</keyword>
<keyword evidence="5 7" id="KW-1133">Transmembrane helix</keyword>
<dbReference type="OrthoDB" id="1522724at2"/>
<dbReference type="RefSeq" id="WP_155034571.1">
    <property type="nucleotide sequence ID" value="NZ_JAYMMG010000002.1"/>
</dbReference>
<feature type="domain" description="ABC3 transporter permease C-terminal" evidence="8">
    <location>
        <begin position="278"/>
        <end position="395"/>
    </location>
</feature>
<feature type="transmembrane region" description="Helical" evidence="7">
    <location>
        <begin position="274"/>
        <end position="301"/>
    </location>
</feature>